<evidence type="ECO:0000313" key="2">
    <source>
        <dbReference type="EMBL" id="KAB0682634.1"/>
    </source>
</evidence>
<proteinExistence type="predicted"/>
<comment type="caution">
    <text evidence="2">The sequence shown here is derived from an EMBL/GenBank/DDBJ whole genome shotgun (WGS) entry which is preliminary data.</text>
</comment>
<dbReference type="Pfam" id="PF02624">
    <property type="entry name" value="YcaO"/>
    <property type="match status" value="1"/>
</dbReference>
<accession>A0A7V7PT23</accession>
<dbReference type="EMBL" id="VZDO01000001">
    <property type="protein sequence ID" value="KAB0682634.1"/>
    <property type="molecule type" value="Genomic_DNA"/>
</dbReference>
<dbReference type="AlphaFoldDB" id="A0A7V7PT23"/>
<dbReference type="PROSITE" id="PS51664">
    <property type="entry name" value="YCAO"/>
    <property type="match status" value="1"/>
</dbReference>
<gene>
    <name evidence="2" type="ORF">F6X38_00640</name>
</gene>
<dbReference type="RefSeq" id="WP_150967606.1">
    <property type="nucleotide sequence ID" value="NZ_VZDO01000001.1"/>
</dbReference>
<dbReference type="Gene3D" id="3.30.1330.230">
    <property type="match status" value="1"/>
</dbReference>
<reference evidence="2 3" key="1">
    <citation type="submission" date="2019-09" db="EMBL/GenBank/DDBJ databases">
        <title>YIM 132180 draft genome.</title>
        <authorList>
            <person name="Zhang K."/>
        </authorList>
    </citation>
    <scope>NUCLEOTIDE SEQUENCE [LARGE SCALE GENOMIC DNA]</scope>
    <source>
        <strain evidence="2 3">YIM 132180</strain>
    </source>
</reference>
<dbReference type="PANTHER" id="PTHR37809">
    <property type="entry name" value="RIBOSOMAL PROTEIN S12 METHYLTHIOTRANSFERASE ACCESSORY FACTOR YCAO"/>
    <property type="match status" value="1"/>
</dbReference>
<evidence type="ECO:0000313" key="3">
    <source>
        <dbReference type="Proteomes" id="UP000432089"/>
    </source>
</evidence>
<keyword evidence="3" id="KW-1185">Reference proteome</keyword>
<name>A0A7V7PT23_9HYPH</name>
<dbReference type="PANTHER" id="PTHR37809:SF1">
    <property type="entry name" value="RIBOSOMAL PROTEIN S12 METHYLTHIOTRANSFERASE ACCESSORY FACTOR YCAO"/>
    <property type="match status" value="1"/>
</dbReference>
<dbReference type="Proteomes" id="UP000432089">
    <property type="component" value="Unassembled WGS sequence"/>
</dbReference>
<sequence length="506" mass="55400">MHDLPERLPDPVLAYMDALPKGRYVGFPLAPLDRTGVPAWKVALFMDDASMPGNMPSGYGYGMSDEAAIIGAVAEIAEAILPTLRLLQEPHVIGSYRDLARERGARGIADPLTLCLPAGSPVDHDTTLAWVEAIRLATGEPVLVPMDVAATDYFELPGGYEPFTPLITNGLGAGPDFEWAVGHGLFELLQRDGNGLLFRALDAGVTLDIDPADLEPATRDLLAKLDALGIEAMPKFATDEFGFCNLYVVGYDREGHGPRVPIMLSACGEACDPDRETALRKALLEFCSARVRKTYAHGPIEEAMRVAPAGFLDRFLDTAMPSLVSGENRALDAMHAWATMEPAALRSHLQRTVYSRTVTKRFADLPQADFTDARERGRHARRVLEAAGFDVLAVDCGPRDGRVGVAKVIVPGLEVETMSYHRIGERNARKLLERGSNLVRFGAESASLRPVRLTREALERFGGRQPMLDTAAVDRTVGALYPLYREPEAHHVAHVIREERRQGQRH</sequence>
<feature type="domain" description="YcaO" evidence="1">
    <location>
        <begin position="60"/>
        <end position="459"/>
    </location>
</feature>
<organism evidence="2 3">
    <name type="scientific">Plantimonas leprariae</name>
    <dbReference type="NCBI Taxonomy" id="2615207"/>
    <lineage>
        <taxon>Bacteria</taxon>
        <taxon>Pseudomonadati</taxon>
        <taxon>Pseudomonadota</taxon>
        <taxon>Alphaproteobacteria</taxon>
        <taxon>Hyphomicrobiales</taxon>
        <taxon>Aurantimonadaceae</taxon>
        <taxon>Plantimonas</taxon>
    </lineage>
</organism>
<protein>
    <recommendedName>
        <fullName evidence="1">YcaO domain-containing protein</fullName>
    </recommendedName>
</protein>
<evidence type="ECO:0000259" key="1">
    <source>
        <dbReference type="PROSITE" id="PS51664"/>
    </source>
</evidence>
<dbReference type="InterPro" id="IPR003776">
    <property type="entry name" value="YcaO-like_dom"/>
</dbReference>